<dbReference type="Pfam" id="PF15580">
    <property type="entry name" value="Imm53"/>
    <property type="match status" value="1"/>
</dbReference>
<sequence>MLNIDILQDLYKKNKKCGLGTGIQIVTAEDGSWNVFIDLFNTDYEGKIFDPVDIHKSSNNWVRCFKENQIFKGFGGTENLEDILEIFNKWLNNREAQISKLAQQY</sequence>
<dbReference type="EMBL" id="BLZR01000001">
    <property type="protein sequence ID" value="GFP75270.1"/>
    <property type="molecule type" value="Genomic_DNA"/>
</dbReference>
<dbReference type="AlphaFoldDB" id="A0A6V8SDY3"/>
<protein>
    <recommendedName>
        <fullName evidence="3">Rhodanese-related sulfurtransferase</fullName>
    </recommendedName>
</protein>
<accession>A0A6V8SDY3</accession>
<name>A0A6V8SDY3_9CLOT</name>
<gene>
    <name evidence="1" type="ORF">bsdtw1_01343</name>
</gene>
<evidence type="ECO:0008006" key="3">
    <source>
        <dbReference type="Google" id="ProtNLM"/>
    </source>
</evidence>
<reference evidence="1 2" key="1">
    <citation type="submission" date="2020-07" db="EMBL/GenBank/DDBJ databases">
        <title>A new beta-1,3-glucan-decomposing anaerobic bacterium isolated from anoxic soil subjected to biological soil disinfestation.</title>
        <authorList>
            <person name="Ueki A."/>
            <person name="Tonouchi A."/>
        </authorList>
    </citation>
    <scope>NUCLEOTIDE SEQUENCE [LARGE SCALE GENOMIC DNA]</scope>
    <source>
        <strain evidence="1 2">TW1</strain>
    </source>
</reference>
<dbReference type="InterPro" id="IPR028228">
    <property type="entry name" value="Imm53"/>
</dbReference>
<proteinExistence type="predicted"/>
<keyword evidence="2" id="KW-1185">Reference proteome</keyword>
<dbReference type="RefSeq" id="WP_183276788.1">
    <property type="nucleotide sequence ID" value="NZ_BLZR01000001.1"/>
</dbReference>
<comment type="caution">
    <text evidence="1">The sequence shown here is derived from an EMBL/GenBank/DDBJ whole genome shotgun (WGS) entry which is preliminary data.</text>
</comment>
<organism evidence="1 2">
    <name type="scientific">Clostridium fungisolvens</name>
    <dbReference type="NCBI Taxonomy" id="1604897"/>
    <lineage>
        <taxon>Bacteria</taxon>
        <taxon>Bacillati</taxon>
        <taxon>Bacillota</taxon>
        <taxon>Clostridia</taxon>
        <taxon>Eubacteriales</taxon>
        <taxon>Clostridiaceae</taxon>
        <taxon>Clostridium</taxon>
    </lineage>
</organism>
<evidence type="ECO:0000313" key="2">
    <source>
        <dbReference type="Proteomes" id="UP000580568"/>
    </source>
</evidence>
<evidence type="ECO:0000313" key="1">
    <source>
        <dbReference type="EMBL" id="GFP75270.1"/>
    </source>
</evidence>
<dbReference type="Proteomes" id="UP000580568">
    <property type="component" value="Unassembled WGS sequence"/>
</dbReference>